<dbReference type="CDD" id="cd00037">
    <property type="entry name" value="CLECT"/>
    <property type="match status" value="1"/>
</dbReference>
<dbReference type="AlphaFoldDB" id="A0A9Q1HGC8"/>
<proteinExistence type="predicted"/>
<dbReference type="Pfam" id="PF00059">
    <property type="entry name" value="Lectin_C"/>
    <property type="match status" value="1"/>
</dbReference>
<keyword evidence="4" id="KW-0472">Membrane</keyword>
<evidence type="ECO:0000256" key="3">
    <source>
        <dbReference type="PROSITE-ProRule" id="PRU00302"/>
    </source>
</evidence>
<accession>A0A9Q1HGC8</accession>
<evidence type="ECO:0000313" key="8">
    <source>
        <dbReference type="Proteomes" id="UP001152320"/>
    </source>
</evidence>
<keyword evidence="1" id="KW-0732">Signal</keyword>
<comment type="caution">
    <text evidence="3">Lacks conserved residue(s) required for the propagation of feature annotation.</text>
</comment>
<evidence type="ECO:0000256" key="4">
    <source>
        <dbReference type="SAM" id="Phobius"/>
    </source>
</evidence>
<dbReference type="InterPro" id="IPR016186">
    <property type="entry name" value="C-type_lectin-like/link_sf"/>
</dbReference>
<dbReference type="InterPro" id="IPR016187">
    <property type="entry name" value="CTDL_fold"/>
</dbReference>
<feature type="domain" description="Sushi" evidence="6">
    <location>
        <begin position="101"/>
        <end position="168"/>
    </location>
</feature>
<keyword evidence="4" id="KW-0812">Transmembrane</keyword>
<gene>
    <name evidence="7" type="ORF">HOLleu_11293</name>
</gene>
<evidence type="ECO:0000313" key="7">
    <source>
        <dbReference type="EMBL" id="KAJ8043963.1"/>
    </source>
</evidence>
<dbReference type="InterPro" id="IPR001304">
    <property type="entry name" value="C-type_lectin-like"/>
</dbReference>
<keyword evidence="3" id="KW-0768">Sushi</keyword>
<reference evidence="7" key="1">
    <citation type="submission" date="2021-10" db="EMBL/GenBank/DDBJ databases">
        <title>Tropical sea cucumber genome reveals ecological adaptation and Cuvierian tubules defense mechanism.</title>
        <authorList>
            <person name="Chen T."/>
        </authorList>
    </citation>
    <scope>NUCLEOTIDE SEQUENCE</scope>
    <source>
        <strain evidence="7">Nanhai2018</strain>
        <tissue evidence="7">Muscle</tissue>
    </source>
</reference>
<feature type="domain" description="C-type lectin" evidence="5">
    <location>
        <begin position="175"/>
        <end position="291"/>
    </location>
</feature>
<dbReference type="InterPro" id="IPR000436">
    <property type="entry name" value="Sushi_SCR_CCP_dom"/>
</dbReference>
<dbReference type="PANTHER" id="PTHR22803">
    <property type="entry name" value="MANNOSE, PHOSPHOLIPASE, LECTIN RECEPTOR RELATED"/>
    <property type="match status" value="1"/>
</dbReference>
<dbReference type="InterPro" id="IPR035976">
    <property type="entry name" value="Sushi/SCR/CCP_sf"/>
</dbReference>
<keyword evidence="2" id="KW-1015">Disulfide bond</keyword>
<dbReference type="Proteomes" id="UP001152320">
    <property type="component" value="Chromosome 4"/>
</dbReference>
<sequence length="293" mass="34041">MPFKRSSDGKMWKEFFNFYLVVIISGLLYLMMFATCEPVCYKRISLDERNRYIQRVDCNGTEKICFRFDSRKDVKVDTLLHSPCAYPDDYPVTHEMDNEVITCSTTNLPTVTNGSFDCPPKSDVPKGNACNLTCKDGFYPAYSNQTVCETGRSDQGTEWSKENFECRECSEWNQWNGSEYKFISTRLTWNESRQLCESSSSHLVTIEGKEENEFVRKMVQNRSTDDSAWTGLNDIDAEGTWEWSDGTVSTYRNWREGQPNGEAPQDCVFMYGSNGKWHDHWCTYERHAVCETW</sequence>
<evidence type="ECO:0000259" key="6">
    <source>
        <dbReference type="PROSITE" id="PS50923"/>
    </source>
</evidence>
<dbReference type="InterPro" id="IPR018378">
    <property type="entry name" value="C-type_lectin_CS"/>
</dbReference>
<protein>
    <submittedName>
        <fullName evidence="7">Aggrecan core protein</fullName>
    </submittedName>
</protein>
<dbReference type="SMART" id="SM00034">
    <property type="entry name" value="CLECT"/>
    <property type="match status" value="1"/>
</dbReference>
<dbReference type="OrthoDB" id="7357196at2759"/>
<dbReference type="SUPFAM" id="SSF56436">
    <property type="entry name" value="C-type lectin-like"/>
    <property type="match status" value="1"/>
</dbReference>
<dbReference type="PROSITE" id="PS50041">
    <property type="entry name" value="C_TYPE_LECTIN_2"/>
    <property type="match status" value="1"/>
</dbReference>
<dbReference type="Gene3D" id="3.10.100.10">
    <property type="entry name" value="Mannose-Binding Protein A, subunit A"/>
    <property type="match status" value="1"/>
</dbReference>
<evidence type="ECO:0000256" key="2">
    <source>
        <dbReference type="ARBA" id="ARBA00023157"/>
    </source>
</evidence>
<organism evidence="7 8">
    <name type="scientific">Holothuria leucospilota</name>
    <name type="common">Black long sea cucumber</name>
    <name type="synonym">Mertensiothuria leucospilota</name>
    <dbReference type="NCBI Taxonomy" id="206669"/>
    <lineage>
        <taxon>Eukaryota</taxon>
        <taxon>Metazoa</taxon>
        <taxon>Echinodermata</taxon>
        <taxon>Eleutherozoa</taxon>
        <taxon>Echinozoa</taxon>
        <taxon>Holothuroidea</taxon>
        <taxon>Aspidochirotacea</taxon>
        <taxon>Aspidochirotida</taxon>
        <taxon>Holothuriidae</taxon>
        <taxon>Holothuria</taxon>
    </lineage>
</organism>
<evidence type="ECO:0000259" key="5">
    <source>
        <dbReference type="PROSITE" id="PS50041"/>
    </source>
</evidence>
<dbReference type="SUPFAM" id="SSF57535">
    <property type="entry name" value="Complement control module/SCR domain"/>
    <property type="match status" value="1"/>
</dbReference>
<dbReference type="InterPro" id="IPR050111">
    <property type="entry name" value="C-type_lectin/snaclec_domain"/>
</dbReference>
<dbReference type="EMBL" id="JAIZAY010000004">
    <property type="protein sequence ID" value="KAJ8043963.1"/>
    <property type="molecule type" value="Genomic_DNA"/>
</dbReference>
<name>A0A9Q1HGC8_HOLLE</name>
<feature type="transmembrane region" description="Helical" evidence="4">
    <location>
        <begin position="15"/>
        <end position="34"/>
    </location>
</feature>
<keyword evidence="8" id="KW-1185">Reference proteome</keyword>
<dbReference type="PROSITE" id="PS50923">
    <property type="entry name" value="SUSHI"/>
    <property type="match status" value="1"/>
</dbReference>
<evidence type="ECO:0000256" key="1">
    <source>
        <dbReference type="ARBA" id="ARBA00022729"/>
    </source>
</evidence>
<comment type="caution">
    <text evidence="7">The sequence shown here is derived from an EMBL/GenBank/DDBJ whole genome shotgun (WGS) entry which is preliminary data.</text>
</comment>
<keyword evidence="4" id="KW-1133">Transmembrane helix</keyword>
<dbReference type="PROSITE" id="PS00615">
    <property type="entry name" value="C_TYPE_LECTIN_1"/>
    <property type="match status" value="1"/>
</dbReference>